<evidence type="ECO:0000256" key="1">
    <source>
        <dbReference type="SAM" id="MobiDB-lite"/>
    </source>
</evidence>
<organism evidence="2">
    <name type="scientific">Fagus sylvatica</name>
    <name type="common">Beechnut</name>
    <dbReference type="NCBI Taxonomy" id="28930"/>
    <lineage>
        <taxon>Eukaryota</taxon>
        <taxon>Viridiplantae</taxon>
        <taxon>Streptophyta</taxon>
        <taxon>Embryophyta</taxon>
        <taxon>Tracheophyta</taxon>
        <taxon>Spermatophyta</taxon>
        <taxon>Magnoliopsida</taxon>
        <taxon>eudicotyledons</taxon>
        <taxon>Gunneridae</taxon>
        <taxon>Pentapetalae</taxon>
        <taxon>rosids</taxon>
        <taxon>fabids</taxon>
        <taxon>Fagales</taxon>
        <taxon>Fagaceae</taxon>
        <taxon>Fagus</taxon>
    </lineage>
</organism>
<accession>A0A2N9IJN8</accession>
<proteinExistence type="predicted"/>
<protein>
    <submittedName>
        <fullName evidence="2">Uncharacterized protein</fullName>
    </submittedName>
</protein>
<feature type="region of interest" description="Disordered" evidence="1">
    <location>
        <begin position="27"/>
        <end position="51"/>
    </location>
</feature>
<reference evidence="2" key="1">
    <citation type="submission" date="2018-02" db="EMBL/GenBank/DDBJ databases">
        <authorList>
            <person name="Cohen D.B."/>
            <person name="Kent A.D."/>
        </authorList>
    </citation>
    <scope>NUCLEOTIDE SEQUENCE</scope>
</reference>
<sequence length="119" mass="13188">MAKNTKPLKHVIFTMIPNSNFPKSQTSIFNFPNSNQTPTLRSNPSPNPLQTPSFTTQHKLTRLQALAEPPRPSCTVSKAIGLALSRIGSVGFPVPESHPHGLGYRVFLFALECWDFVDQ</sequence>
<dbReference type="EMBL" id="OIVN01005868">
    <property type="protein sequence ID" value="SPD24279.1"/>
    <property type="molecule type" value="Genomic_DNA"/>
</dbReference>
<name>A0A2N9IJN8_FAGSY</name>
<evidence type="ECO:0000313" key="2">
    <source>
        <dbReference type="EMBL" id="SPD24279.1"/>
    </source>
</evidence>
<gene>
    <name evidence="2" type="ORF">FSB_LOCUS52161</name>
</gene>
<dbReference type="AlphaFoldDB" id="A0A2N9IJN8"/>